<dbReference type="Pfam" id="PF07162">
    <property type="entry name" value="B9-C2"/>
    <property type="match status" value="1"/>
</dbReference>
<dbReference type="AlphaFoldDB" id="A0A507FHI5"/>
<dbReference type="GO" id="GO:0060271">
    <property type="term" value="P:cilium assembly"/>
    <property type="evidence" value="ECO:0007669"/>
    <property type="project" value="TreeGrafter"/>
</dbReference>
<dbReference type="PANTHER" id="PTHR12968">
    <property type="entry name" value="B9 DOMAIN-CONTAINING"/>
    <property type="match status" value="1"/>
</dbReference>
<evidence type="ECO:0000256" key="4">
    <source>
        <dbReference type="ARBA" id="ARBA00023212"/>
    </source>
</evidence>
<reference evidence="7 8" key="1">
    <citation type="journal article" date="2019" name="Sci. Rep.">
        <title>Comparative genomics of chytrid fungi reveal insights into the obligate biotrophic and pathogenic lifestyle of Synchytrium endobioticum.</title>
        <authorList>
            <person name="van de Vossenberg B.T.L.H."/>
            <person name="Warris S."/>
            <person name="Nguyen H.D.T."/>
            <person name="van Gent-Pelzer M.P.E."/>
            <person name="Joly D.L."/>
            <person name="van de Geest H.C."/>
            <person name="Bonants P.J.M."/>
            <person name="Smith D.S."/>
            <person name="Levesque C.A."/>
            <person name="van der Lee T.A.J."/>
        </authorList>
    </citation>
    <scope>NUCLEOTIDE SEQUENCE [LARGE SCALE GENOMIC DNA]</scope>
    <source>
        <strain evidence="7 8">CBS 675.73</strain>
    </source>
</reference>
<protein>
    <recommendedName>
        <fullName evidence="6">B9 domain-containing protein 2</fullName>
    </recommendedName>
</protein>
<gene>
    <name evidence="7" type="ORF">CcCBS67573_g03926</name>
</gene>
<evidence type="ECO:0000313" key="8">
    <source>
        <dbReference type="Proteomes" id="UP000320333"/>
    </source>
</evidence>
<evidence type="ECO:0000256" key="6">
    <source>
        <dbReference type="ARBA" id="ARBA00039272"/>
    </source>
</evidence>
<dbReference type="PANTHER" id="PTHR12968:SF2">
    <property type="entry name" value="B9 DOMAIN-CONTAINING PROTEIN 2"/>
    <property type="match status" value="1"/>
</dbReference>
<keyword evidence="5" id="KW-0966">Cell projection</keyword>
<dbReference type="InterPro" id="IPR010796">
    <property type="entry name" value="C2_B9-type_dom"/>
</dbReference>
<organism evidence="7 8">
    <name type="scientific">Chytriomyces confervae</name>
    <dbReference type="NCBI Taxonomy" id="246404"/>
    <lineage>
        <taxon>Eukaryota</taxon>
        <taxon>Fungi</taxon>
        <taxon>Fungi incertae sedis</taxon>
        <taxon>Chytridiomycota</taxon>
        <taxon>Chytridiomycota incertae sedis</taxon>
        <taxon>Chytridiomycetes</taxon>
        <taxon>Chytridiales</taxon>
        <taxon>Chytriomycetaceae</taxon>
        <taxon>Chytriomyces</taxon>
    </lineage>
</organism>
<dbReference type="GO" id="GO:0036038">
    <property type="term" value="C:MKS complex"/>
    <property type="evidence" value="ECO:0007669"/>
    <property type="project" value="TreeGrafter"/>
</dbReference>
<keyword evidence="4" id="KW-0206">Cytoskeleton</keyword>
<evidence type="ECO:0000256" key="3">
    <source>
        <dbReference type="ARBA" id="ARBA00022794"/>
    </source>
</evidence>
<proteinExistence type="predicted"/>
<accession>A0A507FHI5</accession>
<dbReference type="OrthoDB" id="184109at2759"/>
<evidence type="ECO:0000313" key="7">
    <source>
        <dbReference type="EMBL" id="TPX74818.1"/>
    </source>
</evidence>
<evidence type="ECO:0000256" key="1">
    <source>
        <dbReference type="ARBA" id="ARBA00004120"/>
    </source>
</evidence>
<dbReference type="Proteomes" id="UP000320333">
    <property type="component" value="Unassembled WGS sequence"/>
</dbReference>
<keyword evidence="8" id="KW-1185">Reference proteome</keyword>
<name>A0A507FHI5_9FUNG</name>
<keyword evidence="2" id="KW-0963">Cytoplasm</keyword>
<comment type="subcellular location">
    <subcellularLocation>
        <location evidence="1">Cytoplasm</location>
        <location evidence="1">Cytoskeleton</location>
        <location evidence="1">Cilium basal body</location>
    </subcellularLocation>
</comment>
<keyword evidence="3" id="KW-0970">Cilium biogenesis/degradation</keyword>
<evidence type="ECO:0000256" key="2">
    <source>
        <dbReference type="ARBA" id="ARBA00022490"/>
    </source>
</evidence>
<sequence length="176" mass="19720">MAELFCIGTLQGASGYPHAELCAKWAFVAGDAWELVEGEESGQTQVDVPGEDERYTVWSHPIDVHYTTRSLSGWPKLVFQVFRQDMFGRNELYGYGFVHVPTTPGTHVLEVATWRPAGTLMDQVWSFFLGATPQLKSMDLIHNPSDRFRLHTIAMGKIHVTLSIAVRGFEKHGVSL</sequence>
<dbReference type="EMBL" id="QEAP01000107">
    <property type="protein sequence ID" value="TPX74818.1"/>
    <property type="molecule type" value="Genomic_DNA"/>
</dbReference>
<comment type="caution">
    <text evidence="7">The sequence shown here is derived from an EMBL/GenBank/DDBJ whole genome shotgun (WGS) entry which is preliminary data.</text>
</comment>
<dbReference type="STRING" id="246404.A0A507FHI5"/>
<dbReference type="PROSITE" id="PS51381">
    <property type="entry name" value="C2_B9"/>
    <property type="match status" value="1"/>
</dbReference>
<evidence type="ECO:0000256" key="5">
    <source>
        <dbReference type="ARBA" id="ARBA00023273"/>
    </source>
</evidence>